<evidence type="ECO:0000313" key="2">
    <source>
        <dbReference type="EMBL" id="PON61219.1"/>
    </source>
</evidence>
<feature type="region of interest" description="Disordered" evidence="1">
    <location>
        <begin position="1"/>
        <end position="20"/>
    </location>
</feature>
<dbReference type="Proteomes" id="UP000237000">
    <property type="component" value="Unassembled WGS sequence"/>
</dbReference>
<name>A0A2P5CJK1_TREOI</name>
<organism evidence="2 3">
    <name type="scientific">Trema orientale</name>
    <name type="common">Charcoal tree</name>
    <name type="synonym">Celtis orientalis</name>
    <dbReference type="NCBI Taxonomy" id="63057"/>
    <lineage>
        <taxon>Eukaryota</taxon>
        <taxon>Viridiplantae</taxon>
        <taxon>Streptophyta</taxon>
        <taxon>Embryophyta</taxon>
        <taxon>Tracheophyta</taxon>
        <taxon>Spermatophyta</taxon>
        <taxon>Magnoliopsida</taxon>
        <taxon>eudicotyledons</taxon>
        <taxon>Gunneridae</taxon>
        <taxon>Pentapetalae</taxon>
        <taxon>rosids</taxon>
        <taxon>fabids</taxon>
        <taxon>Rosales</taxon>
        <taxon>Cannabaceae</taxon>
        <taxon>Trema</taxon>
    </lineage>
</organism>
<comment type="caution">
    <text evidence="2">The sequence shown here is derived from an EMBL/GenBank/DDBJ whole genome shotgun (WGS) entry which is preliminary data.</text>
</comment>
<dbReference type="OrthoDB" id="10494612at2759"/>
<proteinExistence type="predicted"/>
<dbReference type="EMBL" id="JXTC01000357">
    <property type="protein sequence ID" value="PON61219.1"/>
    <property type="molecule type" value="Genomic_DNA"/>
</dbReference>
<accession>A0A2P5CJK1</accession>
<reference evidence="3" key="1">
    <citation type="submission" date="2016-06" db="EMBL/GenBank/DDBJ databases">
        <title>Parallel loss of symbiosis genes in relatives of nitrogen-fixing non-legume Parasponia.</title>
        <authorList>
            <person name="Van Velzen R."/>
            <person name="Holmer R."/>
            <person name="Bu F."/>
            <person name="Rutten L."/>
            <person name="Van Zeijl A."/>
            <person name="Liu W."/>
            <person name="Santuari L."/>
            <person name="Cao Q."/>
            <person name="Sharma T."/>
            <person name="Shen D."/>
            <person name="Roswanjaya Y."/>
            <person name="Wardhani T."/>
            <person name="Kalhor M.S."/>
            <person name="Jansen J."/>
            <person name="Van den Hoogen J."/>
            <person name="Gungor B."/>
            <person name="Hartog M."/>
            <person name="Hontelez J."/>
            <person name="Verver J."/>
            <person name="Yang W.-C."/>
            <person name="Schijlen E."/>
            <person name="Repin R."/>
            <person name="Schilthuizen M."/>
            <person name="Schranz E."/>
            <person name="Heidstra R."/>
            <person name="Miyata K."/>
            <person name="Fedorova E."/>
            <person name="Kohlen W."/>
            <person name="Bisseling T."/>
            <person name="Smit S."/>
            <person name="Geurts R."/>
        </authorList>
    </citation>
    <scope>NUCLEOTIDE SEQUENCE [LARGE SCALE GENOMIC DNA]</scope>
    <source>
        <strain evidence="3">cv. RG33-2</strain>
    </source>
</reference>
<keyword evidence="3" id="KW-1185">Reference proteome</keyword>
<gene>
    <name evidence="2" type="ORF">TorRG33x02_282400</name>
</gene>
<sequence length="135" mass="14910">MAKTCQIDAKQPSPKTVGTSSTEKKTKFLFKFSVKALVSKPTIPEQNPTYFKSKSVVEAAYEEAKVGLLYLCEMHIILTSSNRLNISEVECSDRVKNILAYGQKVLDSDKVSLTPGPNVMDPCQVFLGSGQELIY</sequence>
<dbReference type="InParanoid" id="A0A2P5CJK1"/>
<protein>
    <submittedName>
        <fullName evidence="2">Uncharacterized protein</fullName>
    </submittedName>
</protein>
<evidence type="ECO:0000256" key="1">
    <source>
        <dbReference type="SAM" id="MobiDB-lite"/>
    </source>
</evidence>
<evidence type="ECO:0000313" key="3">
    <source>
        <dbReference type="Proteomes" id="UP000237000"/>
    </source>
</evidence>
<dbReference type="AlphaFoldDB" id="A0A2P5CJK1"/>